<evidence type="ECO:0000256" key="7">
    <source>
        <dbReference type="ARBA" id="ARBA00023033"/>
    </source>
</evidence>
<dbReference type="PANTHER" id="PTHR24305">
    <property type="entry name" value="CYTOCHROME P450"/>
    <property type="match status" value="1"/>
</dbReference>
<keyword evidence="3" id="KW-0349">Heme</keyword>
<dbReference type="GO" id="GO:0004497">
    <property type="term" value="F:monooxygenase activity"/>
    <property type="evidence" value="ECO:0007669"/>
    <property type="project" value="UniProtKB-KW"/>
</dbReference>
<evidence type="ECO:0000313" key="9">
    <source>
        <dbReference type="Proteomes" id="UP000465221"/>
    </source>
</evidence>
<dbReference type="InterPro" id="IPR050121">
    <property type="entry name" value="Cytochrome_P450_monoxygenase"/>
</dbReference>
<reference evidence="8 9" key="1">
    <citation type="submission" date="2020-01" db="EMBL/GenBank/DDBJ databases">
        <title>Draft genome sequence of Aspergillus udagawae IFM 46972.</title>
        <authorList>
            <person name="Takahashi H."/>
            <person name="Yaguchi T."/>
        </authorList>
    </citation>
    <scope>NUCLEOTIDE SEQUENCE [LARGE SCALE GENOMIC DNA]</scope>
    <source>
        <strain evidence="8 9">IFM 46972</strain>
    </source>
</reference>
<dbReference type="EMBL" id="BLKC01000052">
    <property type="protein sequence ID" value="GFF43156.1"/>
    <property type="molecule type" value="Genomic_DNA"/>
</dbReference>
<dbReference type="InterPro" id="IPR001128">
    <property type="entry name" value="Cyt_P450"/>
</dbReference>
<evidence type="ECO:0000256" key="4">
    <source>
        <dbReference type="ARBA" id="ARBA00022723"/>
    </source>
</evidence>
<dbReference type="Proteomes" id="UP000465221">
    <property type="component" value="Unassembled WGS sequence"/>
</dbReference>
<evidence type="ECO:0000256" key="2">
    <source>
        <dbReference type="ARBA" id="ARBA00010617"/>
    </source>
</evidence>
<comment type="similarity">
    <text evidence="2">Belongs to the cytochrome P450 family.</text>
</comment>
<dbReference type="GO" id="GO:0016705">
    <property type="term" value="F:oxidoreductase activity, acting on paired donors, with incorporation or reduction of molecular oxygen"/>
    <property type="evidence" value="ECO:0007669"/>
    <property type="project" value="InterPro"/>
</dbReference>
<evidence type="ECO:0000256" key="3">
    <source>
        <dbReference type="ARBA" id="ARBA00022617"/>
    </source>
</evidence>
<keyword evidence="7" id="KW-0503">Monooxygenase</keyword>
<dbReference type="Pfam" id="PF00067">
    <property type="entry name" value="p450"/>
    <property type="match status" value="1"/>
</dbReference>
<dbReference type="GO" id="GO:0020037">
    <property type="term" value="F:heme binding"/>
    <property type="evidence" value="ECO:0007669"/>
    <property type="project" value="InterPro"/>
</dbReference>
<keyword evidence="5" id="KW-0560">Oxidoreductase</keyword>
<evidence type="ECO:0000256" key="5">
    <source>
        <dbReference type="ARBA" id="ARBA00023002"/>
    </source>
</evidence>
<dbReference type="AlphaFoldDB" id="A0A8H3P0T7"/>
<sequence>MHETYVSPEGPIIRVNPNEIHIADPSFYPQIYTSGTCKVNKDPSTVAGFSVPNSVAATVDHFHHRPRRGYMNPYFSKRAIVALEPEIHDRIFGLTGRFRRVAVEGGHLSLDRCISAMTADIILKRFFGQHFDYINEPNFEFPISDGKLPISVISCILDKVANFLILEKYITEKMAAILAAEKKDTSTAKSAILESLANERIPAQERSMKRLVDEGLVITIAGTETFARALSVGLFYLIQNETLITKLRAEVTAAVHPGQSPDTWTLEQLERLPFLTGCVKEALRLSFGPIVPTLLESSFKITLEMNWSRSNRREYWAGVRQKRAS</sequence>
<dbReference type="GO" id="GO:0005506">
    <property type="term" value="F:iron ion binding"/>
    <property type="evidence" value="ECO:0007669"/>
    <property type="project" value="InterPro"/>
</dbReference>
<evidence type="ECO:0000313" key="8">
    <source>
        <dbReference type="EMBL" id="GFF43156.1"/>
    </source>
</evidence>
<keyword evidence="4" id="KW-0479">Metal-binding</keyword>
<accession>A0A8H3P0T7</accession>
<proteinExistence type="inferred from homology"/>
<dbReference type="PANTHER" id="PTHR24305:SF157">
    <property type="entry name" value="N-ACETYLTRYPTOPHAN 6-HYDROXYLASE IVOC-RELATED"/>
    <property type="match status" value="1"/>
</dbReference>
<evidence type="ECO:0000256" key="1">
    <source>
        <dbReference type="ARBA" id="ARBA00001971"/>
    </source>
</evidence>
<protein>
    <submittedName>
        <fullName evidence="8">Trichodiene oxygenase</fullName>
    </submittedName>
</protein>
<name>A0A8H3P0T7_9EURO</name>
<dbReference type="InterPro" id="IPR036396">
    <property type="entry name" value="Cyt_P450_sf"/>
</dbReference>
<organism evidence="8 9">
    <name type="scientific">Aspergillus udagawae</name>
    <dbReference type="NCBI Taxonomy" id="91492"/>
    <lineage>
        <taxon>Eukaryota</taxon>
        <taxon>Fungi</taxon>
        <taxon>Dikarya</taxon>
        <taxon>Ascomycota</taxon>
        <taxon>Pezizomycotina</taxon>
        <taxon>Eurotiomycetes</taxon>
        <taxon>Eurotiomycetidae</taxon>
        <taxon>Eurotiales</taxon>
        <taxon>Aspergillaceae</taxon>
        <taxon>Aspergillus</taxon>
        <taxon>Aspergillus subgen. Fumigati</taxon>
    </lineage>
</organism>
<dbReference type="CDD" id="cd11062">
    <property type="entry name" value="CYP58-like"/>
    <property type="match status" value="1"/>
</dbReference>
<keyword evidence="6" id="KW-0408">Iron</keyword>
<gene>
    <name evidence="8" type="ORF">IFM46972_07111</name>
</gene>
<evidence type="ECO:0000256" key="6">
    <source>
        <dbReference type="ARBA" id="ARBA00023004"/>
    </source>
</evidence>
<comment type="caution">
    <text evidence="8">The sequence shown here is derived from an EMBL/GenBank/DDBJ whole genome shotgun (WGS) entry which is preliminary data.</text>
</comment>
<comment type="cofactor">
    <cofactor evidence="1">
        <name>heme</name>
        <dbReference type="ChEBI" id="CHEBI:30413"/>
    </cofactor>
</comment>
<dbReference type="Gene3D" id="1.10.630.10">
    <property type="entry name" value="Cytochrome P450"/>
    <property type="match status" value="1"/>
</dbReference>
<dbReference type="SUPFAM" id="SSF48264">
    <property type="entry name" value="Cytochrome P450"/>
    <property type="match status" value="1"/>
</dbReference>